<reference evidence="2" key="1">
    <citation type="submission" date="2014-06" db="EMBL/GenBank/DDBJ databases">
        <authorList>
            <person name="Winans N.J."/>
            <person name="Newell P.D."/>
            <person name="Douglas A.E."/>
        </authorList>
    </citation>
    <scope>NUCLEOTIDE SEQUENCE [LARGE SCALE GENOMIC DNA]</scope>
    <source>
        <strain evidence="2">DmL_052</strain>
    </source>
</reference>
<gene>
    <name evidence="1" type="ORF">HK18_11205</name>
</gene>
<dbReference type="EMBL" id="JOPB01000008">
    <property type="protein sequence ID" value="OUI78097.1"/>
    <property type="molecule type" value="Genomic_DNA"/>
</dbReference>
<sequence>MSTIIPLKKTISTNKLWATAFYLKGKRYITNIYSSHQQAIEDCLWREKEVQAYKQLLISNKQPIPEYFITTVHRSELPKNWKPSPALGFLLQTKFY</sequence>
<dbReference type="RefSeq" id="WP_008854791.1">
    <property type="nucleotide sequence ID" value="NZ_JOPB01000008.1"/>
</dbReference>
<protein>
    <submittedName>
        <fullName evidence="1">Uncharacterized protein</fullName>
    </submittedName>
</protein>
<dbReference type="Proteomes" id="UP000194946">
    <property type="component" value="Unassembled WGS sequence"/>
</dbReference>
<comment type="caution">
    <text evidence="1">The sequence shown here is derived from an EMBL/GenBank/DDBJ whole genome shotgun (WGS) entry which is preliminary data.</text>
</comment>
<accession>A0A251ZTV7</accession>
<organism evidence="1 2">
    <name type="scientific">Commensalibacter intestini</name>
    <dbReference type="NCBI Taxonomy" id="479936"/>
    <lineage>
        <taxon>Bacteria</taxon>
        <taxon>Pseudomonadati</taxon>
        <taxon>Pseudomonadota</taxon>
        <taxon>Alphaproteobacteria</taxon>
        <taxon>Acetobacterales</taxon>
        <taxon>Acetobacteraceae</taxon>
    </lineage>
</organism>
<keyword evidence="2" id="KW-1185">Reference proteome</keyword>
<name>A0A251ZTV7_9PROT</name>
<evidence type="ECO:0000313" key="2">
    <source>
        <dbReference type="Proteomes" id="UP000194946"/>
    </source>
</evidence>
<proteinExistence type="predicted"/>
<evidence type="ECO:0000313" key="1">
    <source>
        <dbReference type="EMBL" id="OUI78097.1"/>
    </source>
</evidence>
<dbReference type="AlphaFoldDB" id="A0A251ZTV7"/>